<reference evidence="1" key="1">
    <citation type="journal article" date="2018" name="DNA Res.">
        <title>Multiple hybrid de novo genome assembly of finger millet, an orphan allotetraploid crop.</title>
        <authorList>
            <person name="Hatakeyama M."/>
            <person name="Aluri S."/>
            <person name="Balachadran M.T."/>
            <person name="Sivarajan S.R."/>
            <person name="Patrignani A."/>
            <person name="Gruter S."/>
            <person name="Poveda L."/>
            <person name="Shimizu-Inatsugi R."/>
            <person name="Baeten J."/>
            <person name="Francoijs K.J."/>
            <person name="Nataraja K.N."/>
            <person name="Reddy Y.A.N."/>
            <person name="Phadnis S."/>
            <person name="Ravikumar R.L."/>
            <person name="Schlapbach R."/>
            <person name="Sreeman S.M."/>
            <person name="Shimizu K.K."/>
        </authorList>
    </citation>
    <scope>NUCLEOTIDE SEQUENCE</scope>
</reference>
<sequence>MASASALLLPGAGPASKAPPARARARVLPARVHVLLAARTPQRPVSVTGGNFAGAPGPCGVHGPALDAVKRTAVDAFRPLADNLGHLLSLKNVVDVTDYNVGMPLGVAMACIGCYQLFKMDPWTCLDVVLGYAFYKLSVLSSQVHRRGFSNDSITMIKTGKYSALFSYKSKLYI</sequence>
<dbReference type="EMBL" id="BQKI01000007">
    <property type="protein sequence ID" value="GJM98388.1"/>
    <property type="molecule type" value="Genomic_DNA"/>
</dbReference>
<comment type="caution">
    <text evidence="1">The sequence shown here is derived from an EMBL/GenBank/DDBJ whole genome shotgun (WGS) entry which is preliminary data.</text>
</comment>
<evidence type="ECO:0000313" key="1">
    <source>
        <dbReference type="EMBL" id="GJM98388.1"/>
    </source>
</evidence>
<gene>
    <name evidence="1" type="primary">ga15397</name>
    <name evidence="1" type="ORF">PR202_ga15397</name>
</gene>
<evidence type="ECO:0000313" key="2">
    <source>
        <dbReference type="Proteomes" id="UP001054889"/>
    </source>
</evidence>
<dbReference type="Proteomes" id="UP001054889">
    <property type="component" value="Unassembled WGS sequence"/>
</dbReference>
<proteinExistence type="predicted"/>
<protein>
    <submittedName>
        <fullName evidence="1">Uncharacterized protein</fullName>
    </submittedName>
</protein>
<name>A0AAV5CJ90_ELECO</name>
<organism evidence="1 2">
    <name type="scientific">Eleusine coracana subsp. coracana</name>
    <dbReference type="NCBI Taxonomy" id="191504"/>
    <lineage>
        <taxon>Eukaryota</taxon>
        <taxon>Viridiplantae</taxon>
        <taxon>Streptophyta</taxon>
        <taxon>Embryophyta</taxon>
        <taxon>Tracheophyta</taxon>
        <taxon>Spermatophyta</taxon>
        <taxon>Magnoliopsida</taxon>
        <taxon>Liliopsida</taxon>
        <taxon>Poales</taxon>
        <taxon>Poaceae</taxon>
        <taxon>PACMAD clade</taxon>
        <taxon>Chloridoideae</taxon>
        <taxon>Cynodonteae</taxon>
        <taxon>Eleusininae</taxon>
        <taxon>Eleusine</taxon>
    </lineage>
</organism>
<dbReference type="AlphaFoldDB" id="A0AAV5CJ90"/>
<accession>A0AAV5CJ90</accession>
<keyword evidence="2" id="KW-1185">Reference proteome</keyword>
<reference evidence="1" key="2">
    <citation type="submission" date="2021-12" db="EMBL/GenBank/DDBJ databases">
        <title>Resequencing data analysis of finger millet.</title>
        <authorList>
            <person name="Hatakeyama M."/>
            <person name="Aluri S."/>
            <person name="Balachadran M.T."/>
            <person name="Sivarajan S.R."/>
            <person name="Poveda L."/>
            <person name="Shimizu-Inatsugi R."/>
            <person name="Schlapbach R."/>
            <person name="Sreeman S.M."/>
            <person name="Shimizu K.K."/>
        </authorList>
    </citation>
    <scope>NUCLEOTIDE SEQUENCE</scope>
</reference>